<dbReference type="PANTHER" id="PTHR33116">
    <property type="entry name" value="REVERSE TRANSCRIPTASE ZINC-BINDING DOMAIN-CONTAINING PROTEIN-RELATED-RELATED"/>
    <property type="match status" value="1"/>
</dbReference>
<dbReference type="EMBL" id="BQKI01000008">
    <property type="protein sequence ID" value="GJN00644.1"/>
    <property type="molecule type" value="Genomic_DNA"/>
</dbReference>
<name>A0AAV5CPY1_ELECO</name>
<dbReference type="Proteomes" id="UP001054889">
    <property type="component" value="Unassembled WGS sequence"/>
</dbReference>
<evidence type="ECO:0000313" key="1">
    <source>
        <dbReference type="EMBL" id="GJN00644.1"/>
    </source>
</evidence>
<reference evidence="1" key="2">
    <citation type="submission" date="2021-12" db="EMBL/GenBank/DDBJ databases">
        <title>Resequencing data analysis of finger millet.</title>
        <authorList>
            <person name="Hatakeyama M."/>
            <person name="Aluri S."/>
            <person name="Balachadran M.T."/>
            <person name="Sivarajan S.R."/>
            <person name="Poveda L."/>
            <person name="Shimizu-Inatsugi R."/>
            <person name="Schlapbach R."/>
            <person name="Sreeman S.M."/>
            <person name="Shimizu K.K."/>
        </authorList>
    </citation>
    <scope>NUCLEOTIDE SEQUENCE</scope>
</reference>
<protein>
    <submittedName>
        <fullName evidence="1">Uncharacterized protein</fullName>
    </submittedName>
</protein>
<dbReference type="PANTHER" id="PTHR33116:SF78">
    <property type="entry name" value="OS12G0587133 PROTEIN"/>
    <property type="match status" value="1"/>
</dbReference>
<accession>A0AAV5CPY1</accession>
<proteinExistence type="predicted"/>
<reference evidence="1" key="1">
    <citation type="journal article" date="2018" name="DNA Res.">
        <title>Multiple hybrid de novo genome assembly of finger millet, an orphan allotetraploid crop.</title>
        <authorList>
            <person name="Hatakeyama M."/>
            <person name="Aluri S."/>
            <person name="Balachadran M.T."/>
            <person name="Sivarajan S.R."/>
            <person name="Patrignani A."/>
            <person name="Gruter S."/>
            <person name="Poveda L."/>
            <person name="Shimizu-Inatsugi R."/>
            <person name="Baeten J."/>
            <person name="Francoijs K.J."/>
            <person name="Nataraja K.N."/>
            <person name="Reddy Y.A.N."/>
            <person name="Phadnis S."/>
            <person name="Ravikumar R.L."/>
            <person name="Schlapbach R."/>
            <person name="Sreeman S.M."/>
            <person name="Shimizu K.K."/>
        </authorList>
    </citation>
    <scope>NUCLEOTIDE SEQUENCE</scope>
</reference>
<organism evidence="1 2">
    <name type="scientific">Eleusine coracana subsp. coracana</name>
    <dbReference type="NCBI Taxonomy" id="191504"/>
    <lineage>
        <taxon>Eukaryota</taxon>
        <taxon>Viridiplantae</taxon>
        <taxon>Streptophyta</taxon>
        <taxon>Embryophyta</taxon>
        <taxon>Tracheophyta</taxon>
        <taxon>Spermatophyta</taxon>
        <taxon>Magnoliopsida</taxon>
        <taxon>Liliopsida</taxon>
        <taxon>Poales</taxon>
        <taxon>Poaceae</taxon>
        <taxon>PACMAD clade</taxon>
        <taxon>Chloridoideae</taxon>
        <taxon>Cynodonteae</taxon>
        <taxon>Eleusininae</taxon>
        <taxon>Eleusine</taxon>
    </lineage>
</organism>
<gene>
    <name evidence="1" type="primary">ga17840</name>
    <name evidence="1" type="ORF">PR202_ga17840</name>
</gene>
<sequence length="337" mass="38113">MRAILEPFAQASGLHTNVQKCQITPIRCNEDELTSIQSFFPCQLKHFPCTYLGVPLSIKKLTKAQLQPLVDRVGDYLPTWKSRLLNRAGRAALTKVTLSAVPIHLSISVGLPPWTIKAIDKFRKGFIWTGTCAVSNGKCLVAWRKACRPSDMGGLGILDLTLLGYALRLRWEWLRRTDTSRTWVALPSTAEHIIKQFFSIFVHVQIGDGSKALFWRDHWLDGKSLQQLAPEVFRAVPTKIRNTRTVQDALHNQTWITDIKGSRTVPLIREFLQLLDRIDPVQTSPGTQDNFIWRWSSSGKYTSSSAYRAFFIGQYNISGAKELCKTGAPRRQNFSIG</sequence>
<evidence type="ECO:0000313" key="2">
    <source>
        <dbReference type="Proteomes" id="UP001054889"/>
    </source>
</evidence>
<dbReference type="AlphaFoldDB" id="A0AAV5CPY1"/>
<keyword evidence="2" id="KW-1185">Reference proteome</keyword>
<comment type="caution">
    <text evidence="1">The sequence shown here is derived from an EMBL/GenBank/DDBJ whole genome shotgun (WGS) entry which is preliminary data.</text>
</comment>